<dbReference type="Pfam" id="PF03530">
    <property type="entry name" value="SK_channel"/>
    <property type="match status" value="1"/>
</dbReference>
<accession>A0A9Q0MMU7</accession>
<keyword evidence="4" id="KW-0112">Calmodulin-binding</keyword>
<dbReference type="EMBL" id="WJQU01000004">
    <property type="protein sequence ID" value="KAJ6634850.1"/>
    <property type="molecule type" value="Genomic_DNA"/>
</dbReference>
<evidence type="ECO:0000259" key="11">
    <source>
        <dbReference type="SMART" id="SM01053"/>
    </source>
</evidence>
<keyword evidence="8 12" id="KW-0407">Ion channel</keyword>
<dbReference type="SMART" id="SM01053">
    <property type="entry name" value="CaMBD"/>
    <property type="match status" value="1"/>
</dbReference>
<protein>
    <submittedName>
        <fullName evidence="12">Small conductance calcium-activated potassium channel protein</fullName>
    </submittedName>
</protein>
<feature type="coiled-coil region" evidence="9">
    <location>
        <begin position="461"/>
        <end position="495"/>
    </location>
</feature>
<dbReference type="OrthoDB" id="73653at2759"/>
<dbReference type="Gene3D" id="1.10.287.70">
    <property type="match status" value="2"/>
</dbReference>
<keyword evidence="2" id="KW-0813">Transport</keyword>
<comment type="subcellular location">
    <subcellularLocation>
        <location evidence="1">Membrane</location>
        <topology evidence="1">Multi-pass membrane protein</topology>
    </subcellularLocation>
</comment>
<dbReference type="SUPFAM" id="SSF81324">
    <property type="entry name" value="Voltage-gated potassium channels"/>
    <property type="match status" value="1"/>
</dbReference>
<evidence type="ECO:0000256" key="6">
    <source>
        <dbReference type="ARBA" id="ARBA00023065"/>
    </source>
</evidence>
<feature type="transmembrane region" description="Helical" evidence="10">
    <location>
        <begin position="311"/>
        <end position="330"/>
    </location>
</feature>
<dbReference type="Pfam" id="PF07885">
    <property type="entry name" value="Ion_trans_2"/>
    <property type="match status" value="1"/>
</dbReference>
<keyword evidence="5 10" id="KW-1133">Transmembrane helix</keyword>
<proteinExistence type="predicted"/>
<dbReference type="InterPro" id="IPR013099">
    <property type="entry name" value="K_chnl_dom"/>
</dbReference>
<dbReference type="Pfam" id="PF02888">
    <property type="entry name" value="CaMBD"/>
    <property type="match status" value="1"/>
</dbReference>
<dbReference type="GO" id="GO:0016286">
    <property type="term" value="F:small conductance calcium-activated potassium channel activity"/>
    <property type="evidence" value="ECO:0007669"/>
    <property type="project" value="InterPro"/>
</dbReference>
<keyword evidence="7 10" id="KW-0472">Membrane</keyword>
<dbReference type="InterPro" id="IPR015449">
    <property type="entry name" value="K_chnl_Ca-activ_SK"/>
</dbReference>
<evidence type="ECO:0000256" key="9">
    <source>
        <dbReference type="SAM" id="Coils"/>
    </source>
</evidence>
<keyword evidence="9" id="KW-0175">Coiled coil</keyword>
<comment type="caution">
    <text evidence="12">The sequence shown here is derived from an EMBL/GenBank/DDBJ whole genome shotgun (WGS) entry which is preliminary data.</text>
</comment>
<dbReference type="AlphaFoldDB" id="A0A9Q0MMU7"/>
<evidence type="ECO:0000256" key="7">
    <source>
        <dbReference type="ARBA" id="ARBA00023136"/>
    </source>
</evidence>
<dbReference type="Proteomes" id="UP001151699">
    <property type="component" value="Chromosome C"/>
</dbReference>
<feature type="transmembrane region" description="Helical" evidence="10">
    <location>
        <begin position="342"/>
        <end position="362"/>
    </location>
</feature>
<dbReference type="PANTHER" id="PTHR10153">
    <property type="entry name" value="SMALL CONDUCTANCE CALCIUM-ACTIVATED POTASSIUM CHANNEL"/>
    <property type="match status" value="1"/>
</dbReference>
<evidence type="ECO:0000256" key="10">
    <source>
        <dbReference type="SAM" id="Phobius"/>
    </source>
</evidence>
<dbReference type="GO" id="GO:0005516">
    <property type="term" value="F:calmodulin binding"/>
    <property type="evidence" value="ECO:0007669"/>
    <property type="project" value="UniProtKB-KW"/>
</dbReference>
<evidence type="ECO:0000256" key="1">
    <source>
        <dbReference type="ARBA" id="ARBA00004141"/>
    </source>
</evidence>
<name>A0A9Q0MMU7_9DIPT</name>
<evidence type="ECO:0000256" key="8">
    <source>
        <dbReference type="ARBA" id="ARBA00023303"/>
    </source>
</evidence>
<feature type="transmembrane region" description="Helical" evidence="10">
    <location>
        <begin position="275"/>
        <end position="299"/>
    </location>
</feature>
<feature type="domain" description="Calmodulin-binding" evidence="11">
    <location>
        <begin position="380"/>
        <end position="456"/>
    </location>
</feature>
<sequence>MYPSINNSEAVLRKPVSTLSIPGSMKTPCAGNRETLSNACNEEAGIALVGVHSEYPRYMEERGLGGGVIKPPGGSISGTKHKPNVGYRLGRRKALFEKRKRISDYALVMGMFGIIVMVIENELSSAGVYTKAAFYSTALKTLISVSTVILLGLIVAYHALEVQLFMIDNCADDWRIAMTWQRICQITLELTICAVHPIPGQYTFQWTTKLANKNKQMGTETVPYDVALSLPMFLRLYLICRVMLLHSKLFTDASSRSIGALNRINFNTRFVLKTLMTICPGTVLLVFMVSLWIIASWTLRQCERFHDEEHANLLNSMWLIAITFLSVGFGDIVPNTYCGRGIAVTTGIMGAGCTALLVAVVSRKLELSRAEKHVHNFMMDTQLTKRLKNAAANVLRETWLIYKHTRLVKRVNPGRVRTHQRKFLLAIYALRKVKMDQRKLMDNANTITDMAKTQNTVYEIVSDMSSRQDAVEERLSSLEEKMQALQDQLEALPELITRCLTQHQERVDQRRNFLHPDTAAASTSVLPTAIPSPIFIPHSRSEPSATTPSYQWPTSPILPPISSRTPHLVPVTFNPHGTASSPSSSSTLATLTTTTGTLASHSSNVVTNSFTHRQQSS</sequence>
<dbReference type="FunFam" id="1.10.287.70:FF:000027">
    <property type="entry name" value="Small conductance calcium-activated potassium channel, isoform O"/>
    <property type="match status" value="1"/>
</dbReference>
<feature type="transmembrane region" description="Helical" evidence="10">
    <location>
        <begin position="139"/>
        <end position="160"/>
    </location>
</feature>
<dbReference type="InterPro" id="IPR036122">
    <property type="entry name" value="CaM-bd_dom_sf"/>
</dbReference>
<gene>
    <name evidence="12" type="primary">SK_1</name>
    <name evidence="12" type="ORF">Bhyg_13430</name>
</gene>
<evidence type="ECO:0000313" key="13">
    <source>
        <dbReference type="Proteomes" id="UP001151699"/>
    </source>
</evidence>
<organism evidence="12 13">
    <name type="scientific">Pseudolycoriella hygida</name>
    <dbReference type="NCBI Taxonomy" id="35572"/>
    <lineage>
        <taxon>Eukaryota</taxon>
        <taxon>Metazoa</taxon>
        <taxon>Ecdysozoa</taxon>
        <taxon>Arthropoda</taxon>
        <taxon>Hexapoda</taxon>
        <taxon>Insecta</taxon>
        <taxon>Pterygota</taxon>
        <taxon>Neoptera</taxon>
        <taxon>Endopterygota</taxon>
        <taxon>Diptera</taxon>
        <taxon>Nematocera</taxon>
        <taxon>Sciaroidea</taxon>
        <taxon>Sciaridae</taxon>
        <taxon>Pseudolycoriella</taxon>
    </lineage>
</organism>
<evidence type="ECO:0000313" key="12">
    <source>
        <dbReference type="EMBL" id="KAJ6634850.1"/>
    </source>
</evidence>
<dbReference type="InterPro" id="IPR004178">
    <property type="entry name" value="CaM-bd_dom"/>
</dbReference>
<dbReference type="GO" id="GO:0016020">
    <property type="term" value="C:membrane"/>
    <property type="evidence" value="ECO:0007669"/>
    <property type="project" value="UniProtKB-SubCell"/>
</dbReference>
<evidence type="ECO:0000256" key="2">
    <source>
        <dbReference type="ARBA" id="ARBA00022448"/>
    </source>
</evidence>
<keyword evidence="6" id="KW-0406">Ion transport</keyword>
<dbReference type="SUPFAM" id="SSF81327">
    <property type="entry name" value="Small-conductance potassium channel"/>
    <property type="match status" value="1"/>
</dbReference>
<reference evidence="12" key="1">
    <citation type="submission" date="2022-07" db="EMBL/GenBank/DDBJ databases">
        <authorList>
            <person name="Trinca V."/>
            <person name="Uliana J.V.C."/>
            <person name="Torres T.T."/>
            <person name="Ward R.J."/>
            <person name="Monesi N."/>
        </authorList>
    </citation>
    <scope>NUCLEOTIDE SEQUENCE</scope>
    <source>
        <strain evidence="12">HSMRA1968</strain>
        <tissue evidence="12">Whole embryos</tissue>
    </source>
</reference>
<dbReference type="FunFam" id="1.10.287.70:FF:000022">
    <property type="entry name" value="Small conductance calcium-activated potassium channel, isoform O"/>
    <property type="match status" value="1"/>
</dbReference>
<keyword evidence="13" id="KW-1185">Reference proteome</keyword>
<dbReference type="PRINTS" id="PR01451">
    <property type="entry name" value="SKCHANNEL"/>
</dbReference>
<keyword evidence="3 10" id="KW-0812">Transmembrane</keyword>
<evidence type="ECO:0000256" key="5">
    <source>
        <dbReference type="ARBA" id="ARBA00022989"/>
    </source>
</evidence>
<evidence type="ECO:0000256" key="3">
    <source>
        <dbReference type="ARBA" id="ARBA00022692"/>
    </source>
</evidence>
<evidence type="ECO:0000256" key="4">
    <source>
        <dbReference type="ARBA" id="ARBA00022860"/>
    </source>
</evidence>
<feature type="transmembrane region" description="Helical" evidence="10">
    <location>
        <begin position="102"/>
        <end position="119"/>
    </location>
</feature>